<dbReference type="OrthoDB" id="298012at2759"/>
<feature type="domain" description="D-isomer specific 2-hydroxyacid dehydrogenase NAD-binding" evidence="6">
    <location>
        <begin position="116"/>
        <end position="313"/>
    </location>
</feature>
<dbReference type="AlphaFoldDB" id="A0A9W9KH76"/>
<dbReference type="PANTHER" id="PTHR43761">
    <property type="entry name" value="D-ISOMER SPECIFIC 2-HYDROXYACID DEHYDROGENASE FAMILY PROTEIN (AFU_ORTHOLOGUE AFUA_1G13630)"/>
    <property type="match status" value="1"/>
</dbReference>
<dbReference type="InterPro" id="IPR006139">
    <property type="entry name" value="D-isomer_2_OHA_DH_cat_dom"/>
</dbReference>
<evidence type="ECO:0000256" key="2">
    <source>
        <dbReference type="ARBA" id="ARBA00023002"/>
    </source>
</evidence>
<dbReference type="EMBL" id="JAPMSZ010000004">
    <property type="protein sequence ID" value="KAJ5105373.1"/>
    <property type="molecule type" value="Genomic_DNA"/>
</dbReference>
<organism evidence="7 8">
    <name type="scientific">Penicillium alfredii</name>
    <dbReference type="NCBI Taxonomy" id="1506179"/>
    <lineage>
        <taxon>Eukaryota</taxon>
        <taxon>Fungi</taxon>
        <taxon>Dikarya</taxon>
        <taxon>Ascomycota</taxon>
        <taxon>Pezizomycotina</taxon>
        <taxon>Eurotiomycetes</taxon>
        <taxon>Eurotiomycetidae</taxon>
        <taxon>Eurotiales</taxon>
        <taxon>Aspergillaceae</taxon>
        <taxon>Penicillium</taxon>
    </lineage>
</organism>
<dbReference type="SUPFAM" id="SSF52283">
    <property type="entry name" value="Formate/glycerate dehydrogenase catalytic domain-like"/>
    <property type="match status" value="1"/>
</dbReference>
<reference evidence="7" key="1">
    <citation type="submission" date="2022-11" db="EMBL/GenBank/DDBJ databases">
        <authorList>
            <person name="Petersen C."/>
        </authorList>
    </citation>
    <scope>NUCLEOTIDE SEQUENCE</scope>
    <source>
        <strain evidence="7">IBT 34128</strain>
    </source>
</reference>
<dbReference type="InterPro" id="IPR036291">
    <property type="entry name" value="NAD(P)-bd_dom_sf"/>
</dbReference>
<dbReference type="Pfam" id="PF00389">
    <property type="entry name" value="2-Hacid_dh"/>
    <property type="match status" value="1"/>
</dbReference>
<dbReference type="Gene3D" id="3.40.50.720">
    <property type="entry name" value="NAD(P)-binding Rossmann-like Domain"/>
    <property type="match status" value="2"/>
</dbReference>
<keyword evidence="2 4" id="KW-0560">Oxidoreductase</keyword>
<keyword evidence="3" id="KW-0520">NAD</keyword>
<evidence type="ECO:0000256" key="1">
    <source>
        <dbReference type="ARBA" id="ARBA00005854"/>
    </source>
</evidence>
<dbReference type="GO" id="GO:0051287">
    <property type="term" value="F:NAD binding"/>
    <property type="evidence" value="ECO:0007669"/>
    <property type="project" value="InterPro"/>
</dbReference>
<sequence>MHHKIVALDAWHVPIPADLVQLLNGDTYELKSHHTRPTSTKDIQASVKDATIIAITVSPLDAETLSPECTPNLRLVLAVASGTDPIDKQKCKERGIRVLNSPNANSDSVAEHVLALYFASRRRLLRVHNSVLGSDEWPKRGTLTHLMNSVDGQLPLTCRDEVVGVVGNGAVGQRVAALCRGLGMTVMISSRKGATDASNADGRVSFTEVLARSTVLVLCVPRNPDTVGLLSTAEFAAMSPKTILINVSRGGIVDEIALLQALREGKLSGAATDVFLREPSGAGQHWQEGDSPLLKLDAAEADDLNLVVTPHVAWYTTSTINGYLRAFKQNIEHWCEGKETNIVV</sequence>
<dbReference type="Pfam" id="PF02826">
    <property type="entry name" value="2-Hacid_dh_C"/>
    <property type="match status" value="1"/>
</dbReference>
<evidence type="ECO:0000259" key="5">
    <source>
        <dbReference type="Pfam" id="PF00389"/>
    </source>
</evidence>
<accession>A0A9W9KH76</accession>
<name>A0A9W9KH76_9EURO</name>
<comment type="caution">
    <text evidence="7">The sequence shown here is derived from an EMBL/GenBank/DDBJ whole genome shotgun (WGS) entry which is preliminary data.</text>
</comment>
<keyword evidence="8" id="KW-1185">Reference proteome</keyword>
<dbReference type="SUPFAM" id="SSF51735">
    <property type="entry name" value="NAD(P)-binding Rossmann-fold domains"/>
    <property type="match status" value="1"/>
</dbReference>
<protein>
    <submittedName>
        <fullName evidence="7">Glycerate dehydrogenase</fullName>
    </submittedName>
</protein>
<comment type="similarity">
    <text evidence="1 4">Belongs to the D-isomer specific 2-hydroxyacid dehydrogenase family.</text>
</comment>
<dbReference type="InterPro" id="IPR050418">
    <property type="entry name" value="D-iso_2-hydroxyacid_DH_PdxB"/>
</dbReference>
<dbReference type="PANTHER" id="PTHR43761:SF1">
    <property type="entry name" value="D-ISOMER SPECIFIC 2-HYDROXYACID DEHYDROGENASE CATALYTIC DOMAIN-CONTAINING PROTEIN-RELATED"/>
    <property type="match status" value="1"/>
</dbReference>
<evidence type="ECO:0000313" key="7">
    <source>
        <dbReference type="EMBL" id="KAJ5105373.1"/>
    </source>
</evidence>
<evidence type="ECO:0000256" key="3">
    <source>
        <dbReference type="ARBA" id="ARBA00023027"/>
    </source>
</evidence>
<evidence type="ECO:0000256" key="4">
    <source>
        <dbReference type="RuleBase" id="RU003719"/>
    </source>
</evidence>
<reference evidence="7" key="2">
    <citation type="journal article" date="2023" name="IMA Fungus">
        <title>Comparative genomic study of the Penicillium genus elucidates a diverse pangenome and 15 lateral gene transfer events.</title>
        <authorList>
            <person name="Petersen C."/>
            <person name="Sorensen T."/>
            <person name="Nielsen M.R."/>
            <person name="Sondergaard T.E."/>
            <person name="Sorensen J.L."/>
            <person name="Fitzpatrick D.A."/>
            <person name="Frisvad J.C."/>
            <person name="Nielsen K.L."/>
        </authorList>
    </citation>
    <scope>NUCLEOTIDE SEQUENCE</scope>
    <source>
        <strain evidence="7">IBT 34128</strain>
    </source>
</reference>
<evidence type="ECO:0000259" key="6">
    <source>
        <dbReference type="Pfam" id="PF02826"/>
    </source>
</evidence>
<dbReference type="Proteomes" id="UP001141434">
    <property type="component" value="Unassembled WGS sequence"/>
</dbReference>
<dbReference type="RefSeq" id="XP_056514369.1">
    <property type="nucleotide sequence ID" value="XM_056653302.1"/>
</dbReference>
<dbReference type="GO" id="GO:0016616">
    <property type="term" value="F:oxidoreductase activity, acting on the CH-OH group of donors, NAD or NADP as acceptor"/>
    <property type="evidence" value="ECO:0007669"/>
    <property type="project" value="InterPro"/>
</dbReference>
<feature type="domain" description="D-isomer specific 2-hydroxyacid dehydrogenase catalytic" evidence="5">
    <location>
        <begin position="15"/>
        <end position="342"/>
    </location>
</feature>
<dbReference type="InterPro" id="IPR006140">
    <property type="entry name" value="D-isomer_DH_NAD-bd"/>
</dbReference>
<dbReference type="GeneID" id="81392470"/>
<dbReference type="CDD" id="cd05198">
    <property type="entry name" value="formate_dh_like"/>
    <property type="match status" value="1"/>
</dbReference>
<proteinExistence type="inferred from homology"/>
<gene>
    <name evidence="7" type="ORF">NUU61_002720</name>
</gene>
<evidence type="ECO:0000313" key="8">
    <source>
        <dbReference type="Proteomes" id="UP001141434"/>
    </source>
</evidence>